<accession>A0A9Q1HW84</accession>
<dbReference type="GO" id="GO:0004843">
    <property type="term" value="F:cysteine-type deubiquitinase activity"/>
    <property type="evidence" value="ECO:0007669"/>
    <property type="project" value="UniProtKB-EC"/>
</dbReference>
<evidence type="ECO:0000256" key="6">
    <source>
        <dbReference type="ARBA" id="ARBA00022490"/>
    </source>
</evidence>
<evidence type="ECO:0000256" key="12">
    <source>
        <dbReference type="ARBA" id="ARBA00022807"/>
    </source>
</evidence>
<feature type="domain" description="USP" evidence="15">
    <location>
        <begin position="482"/>
        <end position="793"/>
    </location>
</feature>
<evidence type="ECO:0000256" key="10">
    <source>
        <dbReference type="ARBA" id="ARBA00022786"/>
    </source>
</evidence>
<keyword evidence="11" id="KW-0378">Hydrolase</keyword>
<reference evidence="17" key="1">
    <citation type="journal article" date="2023" name="Science">
        <title>Genome structures resolve the early diversification of teleost fishes.</title>
        <authorList>
            <person name="Parey E."/>
            <person name="Louis A."/>
            <person name="Montfort J."/>
            <person name="Bouchez O."/>
            <person name="Roques C."/>
            <person name="Iampietro C."/>
            <person name="Lluch J."/>
            <person name="Castinel A."/>
            <person name="Donnadieu C."/>
            <person name="Desvignes T."/>
            <person name="Floi Bucao C."/>
            <person name="Jouanno E."/>
            <person name="Wen M."/>
            <person name="Mejri S."/>
            <person name="Dirks R."/>
            <person name="Jansen H."/>
            <person name="Henkel C."/>
            <person name="Chen W.J."/>
            <person name="Zahm M."/>
            <person name="Cabau C."/>
            <person name="Klopp C."/>
            <person name="Thompson A.W."/>
            <person name="Robinson-Rechavi M."/>
            <person name="Braasch I."/>
            <person name="Lecointre G."/>
            <person name="Bobe J."/>
            <person name="Postlethwait J.H."/>
            <person name="Berthelot C."/>
            <person name="Roest Crollius H."/>
            <person name="Guiguen Y."/>
        </authorList>
    </citation>
    <scope>NUCLEOTIDE SEQUENCE</scope>
    <source>
        <strain evidence="17">Concon-B</strain>
    </source>
</reference>
<evidence type="ECO:0000259" key="16">
    <source>
        <dbReference type="PROSITE" id="PS50245"/>
    </source>
</evidence>
<dbReference type="GO" id="GO:0048471">
    <property type="term" value="C:perinuclear region of cytoplasm"/>
    <property type="evidence" value="ECO:0007669"/>
    <property type="project" value="UniProtKB-SubCell"/>
</dbReference>
<evidence type="ECO:0000259" key="15">
    <source>
        <dbReference type="PROSITE" id="PS50235"/>
    </source>
</evidence>
<dbReference type="PROSITE" id="PS50245">
    <property type="entry name" value="CAP_GLY_2"/>
    <property type="match status" value="1"/>
</dbReference>
<keyword evidence="10" id="KW-0833">Ubl conjugation pathway</keyword>
<evidence type="ECO:0000256" key="5">
    <source>
        <dbReference type="ARBA" id="ARBA00012759"/>
    </source>
</evidence>
<dbReference type="AlphaFoldDB" id="A0A9Q1HW84"/>
<evidence type="ECO:0000256" key="8">
    <source>
        <dbReference type="ARBA" id="ARBA00022670"/>
    </source>
</evidence>
<dbReference type="InterPro" id="IPR000938">
    <property type="entry name" value="CAP-Gly_domain"/>
</dbReference>
<evidence type="ECO:0000256" key="11">
    <source>
        <dbReference type="ARBA" id="ARBA00022801"/>
    </source>
</evidence>
<dbReference type="SUPFAM" id="SSF74924">
    <property type="entry name" value="Cap-Gly domain"/>
    <property type="match status" value="2"/>
</dbReference>
<dbReference type="EC" id="3.4.19.12" evidence="5"/>
<evidence type="ECO:0000256" key="14">
    <source>
        <dbReference type="SAM" id="MobiDB-lite"/>
    </source>
</evidence>
<evidence type="ECO:0000256" key="13">
    <source>
        <dbReference type="ARBA" id="ARBA00022833"/>
    </source>
</evidence>
<proteinExistence type="inferred from homology"/>
<dbReference type="PROSITE" id="PS50235">
    <property type="entry name" value="USP_3"/>
    <property type="match status" value="1"/>
</dbReference>
<dbReference type="Proteomes" id="UP001152803">
    <property type="component" value="Unassembled WGS sequence"/>
</dbReference>
<protein>
    <recommendedName>
        <fullName evidence="5">ubiquitinyl hydrolase 1</fullName>
        <ecNumber evidence="5">3.4.19.12</ecNumber>
    </recommendedName>
</protein>
<keyword evidence="12" id="KW-0788">Thiol protease</keyword>
<dbReference type="FunFam" id="3.90.70.10:FF:000009">
    <property type="entry name" value="Putative ubiquitin carboxyl-terminal hydrolase CYLD"/>
    <property type="match status" value="1"/>
</dbReference>
<dbReference type="OrthoDB" id="6287070at2759"/>
<dbReference type="SUPFAM" id="SSF54001">
    <property type="entry name" value="Cysteine proteinases"/>
    <property type="match status" value="1"/>
</dbReference>
<evidence type="ECO:0000256" key="7">
    <source>
        <dbReference type="ARBA" id="ARBA00022553"/>
    </source>
</evidence>
<dbReference type="Gene3D" id="2.30.30.190">
    <property type="entry name" value="CAP Gly-rich-like domain"/>
    <property type="match status" value="2"/>
</dbReference>
<dbReference type="SMART" id="SM01052">
    <property type="entry name" value="CAP_GLY"/>
    <property type="match status" value="2"/>
</dbReference>
<evidence type="ECO:0000256" key="2">
    <source>
        <dbReference type="ARBA" id="ARBA00004300"/>
    </source>
</evidence>
<keyword evidence="13" id="KW-0862">Zinc</keyword>
<name>A0A9Q1HW84_CONCO</name>
<feature type="region of interest" description="Disordered" evidence="14">
    <location>
        <begin position="235"/>
        <end position="351"/>
    </location>
</feature>
<dbReference type="GO" id="GO:0006508">
    <property type="term" value="P:proteolysis"/>
    <property type="evidence" value="ECO:0007669"/>
    <property type="project" value="UniProtKB-KW"/>
</dbReference>
<comment type="catalytic activity">
    <reaction evidence="1">
        <text>Thiol-dependent hydrolysis of ester, thioester, amide, peptide and isopeptide bonds formed by the C-terminal Gly of ubiquitin (a 76-residue protein attached to proteins as an intracellular targeting signal).</text>
        <dbReference type="EC" id="3.4.19.12"/>
    </reaction>
</comment>
<dbReference type="PANTHER" id="PTHR11830">
    <property type="entry name" value="40S RIBOSOMAL PROTEIN S3A"/>
    <property type="match status" value="1"/>
</dbReference>
<organism evidence="17 18">
    <name type="scientific">Conger conger</name>
    <name type="common">Conger eel</name>
    <name type="synonym">Muraena conger</name>
    <dbReference type="NCBI Taxonomy" id="82655"/>
    <lineage>
        <taxon>Eukaryota</taxon>
        <taxon>Metazoa</taxon>
        <taxon>Chordata</taxon>
        <taxon>Craniata</taxon>
        <taxon>Vertebrata</taxon>
        <taxon>Euteleostomi</taxon>
        <taxon>Actinopterygii</taxon>
        <taxon>Neopterygii</taxon>
        <taxon>Teleostei</taxon>
        <taxon>Anguilliformes</taxon>
        <taxon>Congridae</taxon>
        <taxon>Conger</taxon>
    </lineage>
</organism>
<dbReference type="InterPro" id="IPR038765">
    <property type="entry name" value="Papain-like_cys_pep_sf"/>
</dbReference>
<evidence type="ECO:0000313" key="17">
    <source>
        <dbReference type="EMBL" id="KAJ8268733.1"/>
    </source>
</evidence>
<feature type="compositionally biased region" description="Pro residues" evidence="14">
    <location>
        <begin position="317"/>
        <end position="327"/>
    </location>
</feature>
<dbReference type="InterPro" id="IPR036859">
    <property type="entry name" value="CAP-Gly_dom_sf"/>
</dbReference>
<evidence type="ECO:0000256" key="4">
    <source>
        <dbReference type="ARBA" id="ARBA00009085"/>
    </source>
</evidence>
<keyword evidence="8" id="KW-0645">Protease</keyword>
<feature type="domain" description="CAP-Gly" evidence="16">
    <location>
        <begin position="382"/>
        <end position="425"/>
    </location>
</feature>
<keyword evidence="9" id="KW-0479">Metal-binding</keyword>
<evidence type="ECO:0000256" key="9">
    <source>
        <dbReference type="ARBA" id="ARBA00022723"/>
    </source>
</evidence>
<dbReference type="Pfam" id="PF01302">
    <property type="entry name" value="CAP_GLY"/>
    <property type="match status" value="2"/>
</dbReference>
<keyword evidence="7" id="KW-0597">Phosphoprotein</keyword>
<dbReference type="FunFam" id="2.30.30.190:FF:000007">
    <property type="entry name" value="Putative ubiquitin carboxyl-terminal hydrolase CYLD"/>
    <property type="match status" value="1"/>
</dbReference>
<comment type="caution">
    <text evidence="17">The sequence shown here is derived from an EMBL/GenBank/DDBJ whole genome shotgun (WGS) entry which is preliminary data.</text>
</comment>
<evidence type="ECO:0000313" key="18">
    <source>
        <dbReference type="Proteomes" id="UP001152803"/>
    </source>
</evidence>
<dbReference type="GO" id="GO:0005813">
    <property type="term" value="C:centrosome"/>
    <property type="evidence" value="ECO:0007669"/>
    <property type="project" value="UniProtKB-SubCell"/>
</dbReference>
<keyword evidence="6" id="KW-0963">Cytoplasm</keyword>
<sequence length="827" mass="90519">MRSVFSAFEVSELRDGRVKVLQLGAVTQAGRGHAQILAPTVPVNLRRAADRTRRLQPPKMYMVESEHRVLDQLEGTIRLARGSLCVLQEGGARRSRGDQLWVKVLDLSSVVKLDRQVLLDVPADLASLLEPISDAEARFQLFIRPQQLQRLAALPLGAEVCVKLGQSGELAEAVLRYRGTLASGSSAVYFGVQLKGRAAGQGNSNGSYKGHQLFHCPEACAVFVAASRLVLRSSSRTSNHGNVGTEAAGHHGNSQSAILPRTADSAPSLAPMLQDGSLGSKEQKQSSPQQAPPLPAFSVSPEQRPPNPRLLLSPSHCSPPPLAPPSPTTTNQSRRPPRPPCTTRAEGGGDHAEEAGLEAGLEVGSLVEVDDPPLYGVIRWVGQVSGVLGPVAGLELDQDLGSATDGSFRGDRYFRCPANKALFVKLRNCRRDSRFPAPETPANQVERCNSIAFAEWGSERVQDPTPPLCGEEARARYSGRKRGIQGHLNSCYLDACLFSVFSCCSALDSVLFSPSGPQDGPNSSHTQELLRCDIVNPLRRYGYVCASKTMALRRLLEAESSDPGFTHQEKDPEEFLNNLFQLLRVEPLLKIRLGSLQTQEFSTVQALLETSFLHAGLKFAEAPSCLLLLMPRFGKDYKMYDTIIPSLSLDITDLLDHTLRLCSICQSVAEWECHLCYKDHDITPGCIKQYCHICNTQVHSHRKRVSHRPESLSVPKGPWAGPVQGTRQRLALFAVTCIQTSHYVSFVKHGALPTDWLFFDSMADREGGENGFNVPQVTPCPEVSRYLSLSEEELGTLDPASLHGSARRLLCDAYMCLYHCPELGLYK</sequence>
<dbReference type="GO" id="GO:0046872">
    <property type="term" value="F:metal ion binding"/>
    <property type="evidence" value="ECO:0007669"/>
    <property type="project" value="UniProtKB-KW"/>
</dbReference>
<comment type="similarity">
    <text evidence="4">Belongs to the peptidase C19 family.</text>
</comment>
<dbReference type="Gene3D" id="3.90.70.10">
    <property type="entry name" value="Cysteine proteinases"/>
    <property type="match status" value="1"/>
</dbReference>
<gene>
    <name evidence="17" type="ORF">COCON_G00113400</name>
</gene>
<dbReference type="InterPro" id="IPR028889">
    <property type="entry name" value="USP"/>
</dbReference>
<dbReference type="EMBL" id="JAFJMO010000008">
    <property type="protein sequence ID" value="KAJ8268733.1"/>
    <property type="molecule type" value="Genomic_DNA"/>
</dbReference>
<evidence type="ECO:0000256" key="3">
    <source>
        <dbReference type="ARBA" id="ARBA00004556"/>
    </source>
</evidence>
<keyword evidence="18" id="KW-1185">Reference proteome</keyword>
<comment type="subcellular location">
    <subcellularLocation>
        <location evidence="2">Cytoplasm</location>
        <location evidence="2">Cytoskeleton</location>
        <location evidence="2">Microtubule organizing center</location>
        <location evidence="2">Centrosome</location>
    </subcellularLocation>
    <subcellularLocation>
        <location evidence="3">Cytoplasm</location>
        <location evidence="3">Perinuclear region</location>
    </subcellularLocation>
</comment>
<evidence type="ECO:0000256" key="1">
    <source>
        <dbReference type="ARBA" id="ARBA00000707"/>
    </source>
</evidence>